<dbReference type="PROSITE" id="PS00463">
    <property type="entry name" value="ZN2_CY6_FUNGAL_1"/>
    <property type="match status" value="1"/>
</dbReference>
<dbReference type="PANTHER" id="PTHR31644:SF2">
    <property type="entry name" value="TRANSCRIPTIONAL ACTIVATOR ARO80-RELATED"/>
    <property type="match status" value="1"/>
</dbReference>
<feature type="compositionally biased region" description="Low complexity" evidence="2">
    <location>
        <begin position="1"/>
        <end position="18"/>
    </location>
</feature>
<evidence type="ECO:0000259" key="3">
    <source>
        <dbReference type="PROSITE" id="PS50048"/>
    </source>
</evidence>
<dbReference type="Gene3D" id="4.10.240.10">
    <property type="entry name" value="Zn(2)-C6 fungal-type DNA-binding domain"/>
    <property type="match status" value="1"/>
</dbReference>
<dbReference type="EMBL" id="JAADJF010000720">
    <property type="protein sequence ID" value="KAF4414770.1"/>
    <property type="molecule type" value="Genomic_DNA"/>
</dbReference>
<dbReference type="InterPro" id="IPR001138">
    <property type="entry name" value="Zn2Cys6_DnaBD"/>
</dbReference>
<dbReference type="PANTHER" id="PTHR31644">
    <property type="entry name" value="TRANSCRIPTIONAL ACTIVATOR ARO80-RELATED"/>
    <property type="match status" value="1"/>
</dbReference>
<dbReference type="OrthoDB" id="2262349at2759"/>
<dbReference type="PROSITE" id="PS50048">
    <property type="entry name" value="ZN2_CY6_FUNGAL_2"/>
    <property type="match status" value="1"/>
</dbReference>
<keyword evidence="5" id="KW-1185">Reference proteome</keyword>
<evidence type="ECO:0000256" key="2">
    <source>
        <dbReference type="SAM" id="MobiDB-lite"/>
    </source>
</evidence>
<dbReference type="GO" id="GO:0008270">
    <property type="term" value="F:zinc ion binding"/>
    <property type="evidence" value="ECO:0007669"/>
    <property type="project" value="InterPro"/>
</dbReference>
<feature type="non-terminal residue" evidence="4">
    <location>
        <position position="187"/>
    </location>
</feature>
<dbReference type="AlphaFoldDB" id="A0A8H4JAE3"/>
<accession>A0A8H4JAE3</accession>
<feature type="domain" description="Zn(2)-C6 fungal-type" evidence="3">
    <location>
        <begin position="46"/>
        <end position="82"/>
    </location>
</feature>
<dbReference type="SMART" id="SM00066">
    <property type="entry name" value="GAL4"/>
    <property type="match status" value="1"/>
</dbReference>
<dbReference type="GO" id="GO:0000981">
    <property type="term" value="F:DNA-binding transcription factor activity, RNA polymerase II-specific"/>
    <property type="evidence" value="ECO:0007669"/>
    <property type="project" value="InterPro"/>
</dbReference>
<name>A0A8H4JAE3_9HYPO</name>
<comment type="caution">
    <text evidence="4">The sequence shown here is derived from an EMBL/GenBank/DDBJ whole genome shotgun (WGS) entry which is preliminary data.</text>
</comment>
<dbReference type="FunFam" id="4.10.240.10:FF:000012">
    <property type="entry name" value="C6 transcription factor"/>
    <property type="match status" value="1"/>
</dbReference>
<dbReference type="Pfam" id="PF00172">
    <property type="entry name" value="Zn_clus"/>
    <property type="match status" value="1"/>
</dbReference>
<feature type="compositionally biased region" description="Polar residues" evidence="2">
    <location>
        <begin position="19"/>
        <end position="38"/>
    </location>
</feature>
<feature type="region of interest" description="Disordered" evidence="2">
    <location>
        <begin position="81"/>
        <end position="187"/>
    </location>
</feature>
<dbReference type="GO" id="GO:0009074">
    <property type="term" value="P:aromatic amino acid family catabolic process"/>
    <property type="evidence" value="ECO:0007669"/>
    <property type="project" value="TreeGrafter"/>
</dbReference>
<gene>
    <name evidence="4" type="ORF">FACUT_13978</name>
</gene>
<keyword evidence="1" id="KW-0539">Nucleus</keyword>
<dbReference type="InterPro" id="IPR036864">
    <property type="entry name" value="Zn2-C6_fun-type_DNA-bd_sf"/>
</dbReference>
<reference evidence="4 5" key="1">
    <citation type="submission" date="2020-01" db="EMBL/GenBank/DDBJ databases">
        <title>Identification and distribution of gene clusters putatively required for synthesis of sphingolipid metabolism inhibitors in phylogenetically diverse species of the filamentous fungus Fusarium.</title>
        <authorList>
            <person name="Kim H.-S."/>
            <person name="Busman M."/>
            <person name="Brown D.W."/>
            <person name="Divon H."/>
            <person name="Uhlig S."/>
            <person name="Proctor R.H."/>
        </authorList>
    </citation>
    <scope>NUCLEOTIDE SEQUENCE [LARGE SCALE GENOMIC DNA]</scope>
    <source>
        <strain evidence="4 5">NRRL 13308</strain>
    </source>
</reference>
<dbReference type="CDD" id="cd00067">
    <property type="entry name" value="GAL4"/>
    <property type="match status" value="1"/>
</dbReference>
<sequence>MAPYQPASGASDSSPAASINNAQGSAQQTPGGNANQAPQHKRVYQACIPCRRRKVRCDLGSVDNPHDPPCVRCRRESKDCYFSATRRKRKTDDDGSDQDDYITRNGRKRTNRNASPPPFIERRSYSNVPLTPGGSRGQSQPLRRPDGNRPGRGRDEWGGEGDANQTLENIEAQTVMRRGVFGPQDAL</sequence>
<evidence type="ECO:0000313" key="4">
    <source>
        <dbReference type="EMBL" id="KAF4414770.1"/>
    </source>
</evidence>
<feature type="compositionally biased region" description="Basic and acidic residues" evidence="2">
    <location>
        <begin position="143"/>
        <end position="157"/>
    </location>
</feature>
<evidence type="ECO:0000313" key="5">
    <source>
        <dbReference type="Proteomes" id="UP000536711"/>
    </source>
</evidence>
<proteinExistence type="predicted"/>
<dbReference type="GO" id="GO:0045944">
    <property type="term" value="P:positive regulation of transcription by RNA polymerase II"/>
    <property type="evidence" value="ECO:0007669"/>
    <property type="project" value="TreeGrafter"/>
</dbReference>
<feature type="region of interest" description="Disordered" evidence="2">
    <location>
        <begin position="1"/>
        <end position="40"/>
    </location>
</feature>
<dbReference type="SUPFAM" id="SSF57701">
    <property type="entry name" value="Zn2/Cys6 DNA-binding domain"/>
    <property type="match status" value="1"/>
</dbReference>
<dbReference type="InterPro" id="IPR052780">
    <property type="entry name" value="AAA_Catabolism_Regulators"/>
</dbReference>
<dbReference type="Proteomes" id="UP000536711">
    <property type="component" value="Unassembled WGS sequence"/>
</dbReference>
<feature type="compositionally biased region" description="Polar residues" evidence="2">
    <location>
        <begin position="163"/>
        <end position="172"/>
    </location>
</feature>
<evidence type="ECO:0000256" key="1">
    <source>
        <dbReference type="ARBA" id="ARBA00023242"/>
    </source>
</evidence>
<protein>
    <submittedName>
        <fullName evidence="4">ARO80-positive transcription regulator of ARO9 and ARO10</fullName>
    </submittedName>
</protein>
<organism evidence="4 5">
    <name type="scientific">Fusarium acutatum</name>
    <dbReference type="NCBI Taxonomy" id="78861"/>
    <lineage>
        <taxon>Eukaryota</taxon>
        <taxon>Fungi</taxon>
        <taxon>Dikarya</taxon>
        <taxon>Ascomycota</taxon>
        <taxon>Pezizomycotina</taxon>
        <taxon>Sordariomycetes</taxon>
        <taxon>Hypocreomycetidae</taxon>
        <taxon>Hypocreales</taxon>
        <taxon>Nectriaceae</taxon>
        <taxon>Fusarium</taxon>
        <taxon>Fusarium fujikuroi species complex</taxon>
    </lineage>
</organism>
<dbReference type="GO" id="GO:0005634">
    <property type="term" value="C:nucleus"/>
    <property type="evidence" value="ECO:0007669"/>
    <property type="project" value="TreeGrafter"/>
</dbReference>